<protein>
    <submittedName>
        <fullName evidence="2">Uncharacterized protein</fullName>
    </submittedName>
</protein>
<reference evidence="2 3" key="1">
    <citation type="submission" date="2024-01" db="EMBL/GenBank/DDBJ databases">
        <title>The genomes of 5 underutilized Papilionoideae crops provide insights into root nodulation and disease resistanc.</title>
        <authorList>
            <person name="Yuan L."/>
        </authorList>
    </citation>
    <scope>NUCLEOTIDE SEQUENCE [LARGE SCALE GENOMIC DNA]</scope>
    <source>
        <strain evidence="2">ZHUSHIDOU_FW_LH</strain>
        <tissue evidence="2">Leaf</tissue>
    </source>
</reference>
<evidence type="ECO:0000256" key="1">
    <source>
        <dbReference type="SAM" id="Phobius"/>
    </source>
</evidence>
<keyword evidence="1" id="KW-1133">Transmembrane helix</keyword>
<accession>A0AAN9FIC1</accession>
<keyword evidence="1" id="KW-0812">Transmembrane</keyword>
<comment type="caution">
    <text evidence="2">The sequence shown here is derived from an EMBL/GenBank/DDBJ whole genome shotgun (WGS) entry which is preliminary data.</text>
</comment>
<dbReference type="EMBL" id="JAYWIO010000003">
    <property type="protein sequence ID" value="KAK7276425.1"/>
    <property type="molecule type" value="Genomic_DNA"/>
</dbReference>
<evidence type="ECO:0000313" key="2">
    <source>
        <dbReference type="EMBL" id="KAK7276425.1"/>
    </source>
</evidence>
<keyword evidence="3" id="KW-1185">Reference proteome</keyword>
<keyword evidence="1" id="KW-0472">Membrane</keyword>
<organism evidence="2 3">
    <name type="scientific">Crotalaria pallida</name>
    <name type="common">Smooth rattlebox</name>
    <name type="synonym">Crotalaria striata</name>
    <dbReference type="NCBI Taxonomy" id="3830"/>
    <lineage>
        <taxon>Eukaryota</taxon>
        <taxon>Viridiplantae</taxon>
        <taxon>Streptophyta</taxon>
        <taxon>Embryophyta</taxon>
        <taxon>Tracheophyta</taxon>
        <taxon>Spermatophyta</taxon>
        <taxon>Magnoliopsida</taxon>
        <taxon>eudicotyledons</taxon>
        <taxon>Gunneridae</taxon>
        <taxon>Pentapetalae</taxon>
        <taxon>rosids</taxon>
        <taxon>fabids</taxon>
        <taxon>Fabales</taxon>
        <taxon>Fabaceae</taxon>
        <taxon>Papilionoideae</taxon>
        <taxon>50 kb inversion clade</taxon>
        <taxon>genistoids sensu lato</taxon>
        <taxon>core genistoids</taxon>
        <taxon>Crotalarieae</taxon>
        <taxon>Crotalaria</taxon>
    </lineage>
</organism>
<proteinExistence type="predicted"/>
<evidence type="ECO:0000313" key="3">
    <source>
        <dbReference type="Proteomes" id="UP001372338"/>
    </source>
</evidence>
<feature type="transmembrane region" description="Helical" evidence="1">
    <location>
        <begin position="126"/>
        <end position="144"/>
    </location>
</feature>
<gene>
    <name evidence="2" type="ORF">RIF29_17564</name>
</gene>
<dbReference type="AlphaFoldDB" id="A0AAN9FIC1"/>
<dbReference type="Proteomes" id="UP001372338">
    <property type="component" value="Unassembled WGS sequence"/>
</dbReference>
<name>A0AAN9FIC1_CROPI</name>
<sequence length="148" mass="17287">MKKYMVGRDQDVVILREKHYLWRSRSLSLPSPSPRSLFPSSSLLLNYLLLRMVHMDMERFQDSEWEALILTPTLSLSFWVLKRYMHDFFSGQVAALVGGTTMHIDFVIPLNGSLMVVLKPMQRKQIILVCITVSIWLLRFSYGYCLAR</sequence>
<feature type="transmembrane region" description="Helical" evidence="1">
    <location>
        <begin position="93"/>
        <end position="114"/>
    </location>
</feature>